<reference evidence="3" key="1">
    <citation type="journal article" date="2020" name="mSystems">
        <title>Genome- and Community-Level Interaction Insights into Carbon Utilization and Element Cycling Functions of Hydrothermarchaeota in Hydrothermal Sediment.</title>
        <authorList>
            <person name="Zhou Z."/>
            <person name="Liu Y."/>
            <person name="Xu W."/>
            <person name="Pan J."/>
            <person name="Luo Z.H."/>
            <person name="Li M."/>
        </authorList>
    </citation>
    <scope>NUCLEOTIDE SEQUENCE [LARGE SCALE GENOMIC DNA]</scope>
    <source>
        <strain evidence="3">HyVt-219</strain>
    </source>
</reference>
<dbReference type="EMBL" id="DRBC01000164">
    <property type="protein sequence ID" value="HDN84669.1"/>
    <property type="molecule type" value="Genomic_DNA"/>
</dbReference>
<dbReference type="InterPro" id="IPR000836">
    <property type="entry name" value="PRTase_dom"/>
</dbReference>
<dbReference type="Gene3D" id="3.40.50.2020">
    <property type="match status" value="1"/>
</dbReference>
<sequence>FNQAQDIAFVIGKHLNVEIWKNYLVRVKYTRVQTRLKKEERQRNIKDAFLVREKGKGKGKTILLVDDVYTTGATLNEASKKIRQDGAEVFAFTLARTPEV</sequence>
<dbReference type="InterPro" id="IPR029057">
    <property type="entry name" value="PRTase-like"/>
</dbReference>
<name>A0A7V0MZ31_UNCAE</name>
<comment type="similarity">
    <text evidence="1">Belongs to the ComF/GntX family.</text>
</comment>
<dbReference type="AlphaFoldDB" id="A0A7V0MZ31"/>
<feature type="domain" description="Phosphoribosyltransferase" evidence="2">
    <location>
        <begin position="28"/>
        <end position="90"/>
    </location>
</feature>
<dbReference type="SUPFAM" id="SSF53271">
    <property type="entry name" value="PRTase-like"/>
    <property type="match status" value="1"/>
</dbReference>
<comment type="caution">
    <text evidence="3">The sequence shown here is derived from an EMBL/GenBank/DDBJ whole genome shotgun (WGS) entry which is preliminary data.</text>
</comment>
<proteinExistence type="inferred from homology"/>
<dbReference type="InterPro" id="IPR051910">
    <property type="entry name" value="ComF/GntX_DNA_util-trans"/>
</dbReference>
<dbReference type="PANTHER" id="PTHR47505:SF1">
    <property type="entry name" value="DNA UTILIZATION PROTEIN YHGH"/>
    <property type="match status" value="1"/>
</dbReference>
<dbReference type="Pfam" id="PF00156">
    <property type="entry name" value="Pribosyltran"/>
    <property type="match status" value="1"/>
</dbReference>
<dbReference type="CDD" id="cd06223">
    <property type="entry name" value="PRTases_typeI"/>
    <property type="match status" value="1"/>
</dbReference>
<protein>
    <submittedName>
        <fullName evidence="3">ComF family protein</fullName>
    </submittedName>
</protein>
<dbReference type="PANTHER" id="PTHR47505">
    <property type="entry name" value="DNA UTILIZATION PROTEIN YHGH"/>
    <property type="match status" value="1"/>
</dbReference>
<dbReference type="Proteomes" id="UP000885660">
    <property type="component" value="Unassembled WGS sequence"/>
</dbReference>
<accession>A0A7V0MZ31</accession>
<evidence type="ECO:0000313" key="3">
    <source>
        <dbReference type="EMBL" id="HDN84669.1"/>
    </source>
</evidence>
<gene>
    <name evidence="3" type="ORF">ENG47_02770</name>
</gene>
<evidence type="ECO:0000259" key="2">
    <source>
        <dbReference type="Pfam" id="PF00156"/>
    </source>
</evidence>
<evidence type="ECO:0000256" key="1">
    <source>
        <dbReference type="ARBA" id="ARBA00008007"/>
    </source>
</evidence>
<organism evidence="3">
    <name type="scientific">Aerophobetes bacterium</name>
    <dbReference type="NCBI Taxonomy" id="2030807"/>
    <lineage>
        <taxon>Bacteria</taxon>
        <taxon>Candidatus Aerophobota</taxon>
    </lineage>
</organism>
<feature type="non-terminal residue" evidence="3">
    <location>
        <position position="1"/>
    </location>
</feature>